<proteinExistence type="predicted"/>
<name>A0ABM0TDD8_CAMSA</name>
<keyword evidence="1" id="KW-0479">Metal-binding</keyword>
<dbReference type="InterPro" id="IPR001584">
    <property type="entry name" value="Integrase_cat-core"/>
</dbReference>
<reference evidence="5" key="1">
    <citation type="journal article" date="2014" name="Nat. Commun.">
        <title>The emerging biofuel crop Camelina sativa retains a highly undifferentiated hexaploid genome structure.</title>
        <authorList>
            <person name="Kagale S."/>
            <person name="Koh C."/>
            <person name="Nixon J."/>
            <person name="Bollina V."/>
            <person name="Clarke W.E."/>
            <person name="Tuteja R."/>
            <person name="Spillane C."/>
            <person name="Robinson S.J."/>
            <person name="Links M.G."/>
            <person name="Clarke C."/>
            <person name="Higgins E.E."/>
            <person name="Huebert T."/>
            <person name="Sharpe A.G."/>
            <person name="Parkin I.A."/>
        </authorList>
    </citation>
    <scope>NUCLEOTIDE SEQUENCE [LARGE SCALE GENOMIC DNA]</scope>
    <source>
        <strain evidence="5">cv. DH55</strain>
    </source>
</reference>
<sequence>MVIVARANRKMGKTKFQKSSAVQRSQRLNSDVDDLAPSLSQQPILSADHPGLSIISLRLDETNYDDWSFAMHISFDAKNKIKFIDGSLPRPLITYPNFDLWSICNSMVNSWLLNSVSPQIYRSILRLKDATDIWRDLYGRFHMTNLPRTFNLIQEIQDLLQGSMSLSEYYTRLKTLWDQLDGSEEPDDPCICGKAARLQQKAERAKTVKFLAGLNESYAIVRKQIIVKKALPPLVEVYHILDQDDSQKGFTITTPPAAFQVSQAVPQISQMVPSSPLSSGVMYVQNGPNKGRPICSFCNRVGHIVDRCYRKHGFPPGFTPKGKFTDKIQKPPVVAAQVSLPPTPEKTSTNMETLIGNLSPDPLQNIIALFNTQLQTASPRAVPVVATASTSQTPQTPLDHPGISFSSPTYSFIGILAASKHTLSTDTWVIDSGATHHVSHDRKSFVTLDTSVENFVNMPTRQHVKISGDPTKGVMIGKGCRISKLYVLDTKASLASVNAVVDIGTWHKRLGHPSYSRLDVISEVLGTTGHKNKKPAYCHVCHLAKQKKLSFISENNIFNSTFELLHIDVWGPFSVETVEGYKYFLTIVDDHSRATWVYLLKNKSDVHTVFPAFVNQVENQYNTKVKSVRSDNAKELAFTQFYQSRGIVSYHSCPETPEQNSVVERKHQHILNGARALLFQSNVPLAYWGDCVLTTVFLINRTPSQLLSNKSPFELLTESQKEIVHVTTLTPTNSLSPSNSISTPQTYAPISSPNISSSLQISPQRVRKPPAHLSDYHCYSLNTDVPHLISSFLSYSKISPSYLAYINNITKIPIPSFYKEAKTSKEWCEAVDKEIAAMEMTNTWDVTSLPPDGSLECYKARLVAKGSTQKEGLDYNETFSPVAKMLDISNAFLNGDLDEDIYMRLPEGYAEIKGDVLPKNAVCRLKKSIYGFKQASRQCFGDDFIVVLVYVDDIVIASTTDSGANQLTAALKQSFKLCEIALNALELLTSSGMLACKDVKTPMVLNLLLSRTSGELLPDKEMYRSLVGRFMYITITRPDITFAVNKLCQFSSAPRTSHLTAAYQVLQYIKGTVGQGLFYSAEPALSLKAFADSDYASCPDRRRSTTGFTMFLGSSLISWRSKKQHTISRSSAKAEYRALALASCEMMWITTLLRDLRIGISSVPIPFLQQSTLPQIRFFTRGPNI</sequence>
<dbReference type="Pfam" id="PF00665">
    <property type="entry name" value="rve"/>
    <property type="match status" value="1"/>
</dbReference>
<protein>
    <submittedName>
        <fullName evidence="6">Uncharacterized protein LOC104709822</fullName>
    </submittedName>
</protein>
<evidence type="ECO:0000313" key="6">
    <source>
        <dbReference type="RefSeq" id="XP_010424680.1"/>
    </source>
</evidence>
<dbReference type="CDD" id="cd09272">
    <property type="entry name" value="RNase_HI_RT_Ty1"/>
    <property type="match status" value="1"/>
</dbReference>
<evidence type="ECO:0000256" key="3">
    <source>
        <dbReference type="SAM" id="MobiDB-lite"/>
    </source>
</evidence>
<dbReference type="SUPFAM" id="SSF53098">
    <property type="entry name" value="Ribonuclease H-like"/>
    <property type="match status" value="1"/>
</dbReference>
<dbReference type="InterPro" id="IPR029472">
    <property type="entry name" value="Copia-like_N"/>
</dbReference>
<dbReference type="Proteomes" id="UP000694864">
    <property type="component" value="Chromosome 8"/>
</dbReference>
<dbReference type="InterPro" id="IPR043502">
    <property type="entry name" value="DNA/RNA_pol_sf"/>
</dbReference>
<dbReference type="InterPro" id="IPR025724">
    <property type="entry name" value="GAG-pre-integrase_dom"/>
</dbReference>
<evidence type="ECO:0000259" key="4">
    <source>
        <dbReference type="PROSITE" id="PS50994"/>
    </source>
</evidence>
<dbReference type="InterPro" id="IPR012337">
    <property type="entry name" value="RNaseH-like_sf"/>
</dbReference>
<dbReference type="GeneID" id="104709822"/>
<dbReference type="Pfam" id="PF07727">
    <property type="entry name" value="RVT_2"/>
    <property type="match status" value="1"/>
</dbReference>
<dbReference type="Pfam" id="PF14244">
    <property type="entry name" value="Retrotran_gag_3"/>
    <property type="match status" value="1"/>
</dbReference>
<dbReference type="Pfam" id="PF03732">
    <property type="entry name" value="Retrotrans_gag"/>
    <property type="match status" value="1"/>
</dbReference>
<feature type="domain" description="Integrase catalytic" evidence="4">
    <location>
        <begin position="557"/>
        <end position="720"/>
    </location>
</feature>
<evidence type="ECO:0000256" key="2">
    <source>
        <dbReference type="ARBA" id="ARBA00022801"/>
    </source>
</evidence>
<gene>
    <name evidence="6" type="primary">LOC104709822</name>
</gene>
<accession>A0ABM0TDD8</accession>
<dbReference type="Gene3D" id="3.30.420.10">
    <property type="entry name" value="Ribonuclease H-like superfamily/Ribonuclease H"/>
    <property type="match status" value="1"/>
</dbReference>
<dbReference type="SUPFAM" id="SSF56672">
    <property type="entry name" value="DNA/RNA polymerases"/>
    <property type="match status" value="1"/>
</dbReference>
<keyword evidence="5" id="KW-1185">Reference proteome</keyword>
<dbReference type="InterPro" id="IPR005162">
    <property type="entry name" value="Retrotrans_gag_dom"/>
</dbReference>
<dbReference type="RefSeq" id="XP_010424680.1">
    <property type="nucleotide sequence ID" value="XM_010426378.1"/>
</dbReference>
<reference evidence="6" key="2">
    <citation type="submission" date="2025-08" db="UniProtKB">
        <authorList>
            <consortium name="RefSeq"/>
        </authorList>
    </citation>
    <scope>IDENTIFICATION</scope>
    <source>
        <tissue evidence="6">Leaf</tissue>
    </source>
</reference>
<organism evidence="5 6">
    <name type="scientific">Camelina sativa</name>
    <name type="common">False flax</name>
    <name type="synonym">Myagrum sativum</name>
    <dbReference type="NCBI Taxonomy" id="90675"/>
    <lineage>
        <taxon>Eukaryota</taxon>
        <taxon>Viridiplantae</taxon>
        <taxon>Streptophyta</taxon>
        <taxon>Embryophyta</taxon>
        <taxon>Tracheophyta</taxon>
        <taxon>Spermatophyta</taxon>
        <taxon>Magnoliopsida</taxon>
        <taxon>eudicotyledons</taxon>
        <taxon>Gunneridae</taxon>
        <taxon>Pentapetalae</taxon>
        <taxon>rosids</taxon>
        <taxon>malvids</taxon>
        <taxon>Brassicales</taxon>
        <taxon>Brassicaceae</taxon>
        <taxon>Camelineae</taxon>
        <taxon>Camelina</taxon>
    </lineage>
</organism>
<evidence type="ECO:0000256" key="1">
    <source>
        <dbReference type="ARBA" id="ARBA00022723"/>
    </source>
</evidence>
<dbReference type="PANTHER" id="PTHR42648:SF31">
    <property type="entry name" value="RNA-DIRECTED DNA POLYMERASE"/>
    <property type="match status" value="1"/>
</dbReference>
<dbReference type="PANTHER" id="PTHR42648">
    <property type="entry name" value="TRANSPOSASE, PUTATIVE-RELATED"/>
    <property type="match status" value="1"/>
</dbReference>
<feature type="region of interest" description="Disordered" evidence="3">
    <location>
        <begin position="734"/>
        <end position="761"/>
    </location>
</feature>
<keyword evidence="2" id="KW-0378">Hydrolase</keyword>
<dbReference type="Pfam" id="PF13976">
    <property type="entry name" value="gag_pre-integrs"/>
    <property type="match status" value="1"/>
</dbReference>
<dbReference type="InterPro" id="IPR039537">
    <property type="entry name" value="Retrotran_Ty1/copia-like"/>
</dbReference>
<dbReference type="InterPro" id="IPR036397">
    <property type="entry name" value="RNaseH_sf"/>
</dbReference>
<dbReference type="PROSITE" id="PS50994">
    <property type="entry name" value="INTEGRASE"/>
    <property type="match status" value="1"/>
</dbReference>
<evidence type="ECO:0000313" key="5">
    <source>
        <dbReference type="Proteomes" id="UP000694864"/>
    </source>
</evidence>
<dbReference type="InterPro" id="IPR013103">
    <property type="entry name" value="RVT_2"/>
</dbReference>